<accession>A0A1G5QIR8</accession>
<sequence>MVNFDDSIACTHYGKKWLELAQLFRSLSLKVLDDRNTVLSHLDAPLFDQLYMDRSSSCLERTKMYEVLAYGDPNVLLSCPGPSLSGIIVRELGSTEQQDYFLNMWLSIKLVPVWQSQSQAKALMQEIRLHC</sequence>
<organism evidence="1 2">
    <name type="scientific">Photorhabdus luminescens</name>
    <name type="common">Xenorhabdus luminescens</name>
    <dbReference type="NCBI Taxonomy" id="29488"/>
    <lineage>
        <taxon>Bacteria</taxon>
        <taxon>Pseudomonadati</taxon>
        <taxon>Pseudomonadota</taxon>
        <taxon>Gammaproteobacteria</taxon>
        <taxon>Enterobacterales</taxon>
        <taxon>Morganellaceae</taxon>
        <taxon>Photorhabdus</taxon>
    </lineage>
</organism>
<proteinExistence type="predicted"/>
<name>A0A1G5QIR8_PHOLU</name>
<dbReference type="Proteomes" id="UP000183223">
    <property type="component" value="Unassembled WGS sequence"/>
</dbReference>
<dbReference type="AlphaFoldDB" id="A0A1G5QIR8"/>
<protein>
    <submittedName>
        <fullName evidence="1">Uncharacterized protein</fullName>
    </submittedName>
</protein>
<dbReference type="RefSeq" id="WP_244161689.1">
    <property type="nucleotide sequence ID" value="NZ_CAWQXX010000025.1"/>
</dbReference>
<reference evidence="2" key="1">
    <citation type="submission" date="2016-10" db="EMBL/GenBank/DDBJ databases">
        <authorList>
            <person name="Varghese N."/>
            <person name="Submissions S."/>
        </authorList>
    </citation>
    <scope>NUCLEOTIDE SEQUENCE [LARGE SCALE GENOMIC DNA]</scope>
    <source>
        <strain evidence="2">ATCC 29999</strain>
    </source>
</reference>
<evidence type="ECO:0000313" key="1">
    <source>
        <dbReference type="EMBL" id="SCZ61518.1"/>
    </source>
</evidence>
<dbReference type="EMBL" id="FMWJ01000006">
    <property type="protein sequence ID" value="SCZ61518.1"/>
    <property type="molecule type" value="Genomic_DNA"/>
</dbReference>
<dbReference type="GeneID" id="71691242"/>
<evidence type="ECO:0000313" key="2">
    <source>
        <dbReference type="Proteomes" id="UP000183223"/>
    </source>
</evidence>
<keyword evidence="2" id="KW-1185">Reference proteome</keyword>
<gene>
    <name evidence="1" type="ORF">SAMN02982990_01728</name>
</gene>